<dbReference type="Proteomes" id="UP001529510">
    <property type="component" value="Unassembled WGS sequence"/>
</dbReference>
<feature type="non-terminal residue" evidence="2">
    <location>
        <position position="76"/>
    </location>
</feature>
<dbReference type="AlphaFoldDB" id="A0ABD0Q7M5"/>
<proteinExistence type="predicted"/>
<gene>
    <name evidence="2" type="ORF">M9458_021648</name>
</gene>
<keyword evidence="3" id="KW-1185">Reference proteome</keyword>
<feature type="non-terminal residue" evidence="2">
    <location>
        <position position="1"/>
    </location>
</feature>
<dbReference type="EMBL" id="JAMKFB020000010">
    <property type="protein sequence ID" value="KAL0182273.1"/>
    <property type="molecule type" value="Genomic_DNA"/>
</dbReference>
<evidence type="ECO:0000313" key="2">
    <source>
        <dbReference type="EMBL" id="KAL0182273.1"/>
    </source>
</evidence>
<accession>A0ABD0Q7M5</accession>
<comment type="caution">
    <text evidence="2">The sequence shown here is derived from an EMBL/GenBank/DDBJ whole genome shotgun (WGS) entry which is preliminary data.</text>
</comment>
<evidence type="ECO:0000256" key="1">
    <source>
        <dbReference type="SAM" id="MobiDB-lite"/>
    </source>
</evidence>
<feature type="region of interest" description="Disordered" evidence="1">
    <location>
        <begin position="1"/>
        <end position="45"/>
    </location>
</feature>
<reference evidence="2 3" key="1">
    <citation type="submission" date="2024-05" db="EMBL/GenBank/DDBJ databases">
        <title>Genome sequencing and assembly of Indian major carp, Cirrhinus mrigala (Hamilton, 1822).</title>
        <authorList>
            <person name="Mohindra V."/>
            <person name="Chowdhury L.M."/>
            <person name="Lal K."/>
            <person name="Jena J.K."/>
        </authorList>
    </citation>
    <scope>NUCLEOTIDE SEQUENCE [LARGE SCALE GENOMIC DNA]</scope>
    <source>
        <strain evidence="2">CM1030</strain>
        <tissue evidence="2">Blood</tissue>
    </source>
</reference>
<name>A0ABD0Q7M5_CIRMR</name>
<evidence type="ECO:0000313" key="3">
    <source>
        <dbReference type="Proteomes" id="UP001529510"/>
    </source>
</evidence>
<sequence length="76" mass="7992">SGRERESASRKSWGSTDVGGGVVGSSPPTRPTGPEEQRSLASDDSLSHISNILLIPRPAQGQYEVSSSLGYTSCTR</sequence>
<protein>
    <submittedName>
        <fullName evidence="2">Uncharacterized protein</fullName>
    </submittedName>
</protein>
<organism evidence="2 3">
    <name type="scientific">Cirrhinus mrigala</name>
    <name type="common">Mrigala</name>
    <dbReference type="NCBI Taxonomy" id="683832"/>
    <lineage>
        <taxon>Eukaryota</taxon>
        <taxon>Metazoa</taxon>
        <taxon>Chordata</taxon>
        <taxon>Craniata</taxon>
        <taxon>Vertebrata</taxon>
        <taxon>Euteleostomi</taxon>
        <taxon>Actinopterygii</taxon>
        <taxon>Neopterygii</taxon>
        <taxon>Teleostei</taxon>
        <taxon>Ostariophysi</taxon>
        <taxon>Cypriniformes</taxon>
        <taxon>Cyprinidae</taxon>
        <taxon>Labeoninae</taxon>
        <taxon>Labeonini</taxon>
        <taxon>Cirrhinus</taxon>
    </lineage>
</organism>